<dbReference type="GO" id="GO:0016757">
    <property type="term" value="F:glycosyltransferase activity"/>
    <property type="evidence" value="ECO:0007669"/>
    <property type="project" value="UniProtKB-KW"/>
</dbReference>
<reference evidence="2" key="1">
    <citation type="submission" date="2023-08" db="EMBL/GenBank/DDBJ databases">
        <authorList>
            <person name="Messyasz A."/>
            <person name="Mannisto M.K."/>
            <person name="Kerkhof L.J."/>
            <person name="Haggblom M."/>
        </authorList>
    </citation>
    <scope>NUCLEOTIDE SEQUENCE</scope>
    <source>
        <strain evidence="2">X5P6</strain>
    </source>
</reference>
<dbReference type="AlphaFoldDB" id="A0AAU7ZK14"/>
<dbReference type="PANTHER" id="PTHR45947:SF3">
    <property type="entry name" value="SULFOQUINOVOSYL TRANSFERASE SQD2"/>
    <property type="match status" value="1"/>
</dbReference>
<dbReference type="SUPFAM" id="SSF53756">
    <property type="entry name" value="UDP-Glycosyltransferase/glycogen phosphorylase"/>
    <property type="match status" value="1"/>
</dbReference>
<dbReference type="CDD" id="cd03801">
    <property type="entry name" value="GT4_PimA-like"/>
    <property type="match status" value="1"/>
</dbReference>
<reference evidence="2" key="2">
    <citation type="journal article" date="2024" name="Environ. Microbiol.">
        <title>Genome analysis and description of Tunturibacter gen. nov. expands the diversity of Terriglobia in tundra soils.</title>
        <authorList>
            <person name="Messyasz A."/>
            <person name="Mannisto M.K."/>
            <person name="Kerkhof L.J."/>
            <person name="Haggblom M.M."/>
        </authorList>
    </citation>
    <scope>NUCLEOTIDE SEQUENCE</scope>
    <source>
        <strain evidence="2">X5P6</strain>
    </source>
</reference>
<feature type="domain" description="Glycosyl transferase family 1" evidence="1">
    <location>
        <begin position="193"/>
        <end position="349"/>
    </location>
</feature>
<sequence>MHLAERGLNVTVLTRVENRDKIETYRVAHPRENLSFGYVTVPINAFKPGSGMHYALWQFLAVRVARSLNRRQHFDVVHHVAYSSIHVPTQLWRLGIPTVFGPVGGGQTAPPSMLAYFGSDSQAERRRTLLTKTLRYSPFHKRWLGKMSAVLAANSDTLELIRKMGRPDVRLQADIGVAADYLAVEPKRFRPDASPLRLIWVGRMLPRKALPLALDAFAKVQHDAVLTIVGSGLEEPILREMIAKRGLSDRVEWAGRRLTPEEVRAAYLEQDLFLFTSLRDTNGIQLVEAMALGLPVITLDLHGARDAVPNEAGIKVPVTTPAEVTSNLAEAIDRFASMSVEQKNAMSRAGWNFAQTCTWSSRAAKAEILYKELTGQRPSGALSAASDSEMLKGRT</sequence>
<dbReference type="PANTHER" id="PTHR45947">
    <property type="entry name" value="SULFOQUINOVOSYL TRANSFERASE SQD2"/>
    <property type="match status" value="1"/>
</dbReference>
<dbReference type="RefSeq" id="WP_353061979.1">
    <property type="nucleotide sequence ID" value="NZ_CP132942.1"/>
</dbReference>
<dbReference type="Gene3D" id="3.40.50.2000">
    <property type="entry name" value="Glycogen Phosphorylase B"/>
    <property type="match status" value="2"/>
</dbReference>
<proteinExistence type="predicted"/>
<keyword evidence="2" id="KW-0808">Transferase</keyword>
<dbReference type="InterPro" id="IPR050194">
    <property type="entry name" value="Glycosyltransferase_grp1"/>
</dbReference>
<name>A0AAU7ZK14_9BACT</name>
<accession>A0AAU7ZK14</accession>
<keyword evidence="2" id="KW-0328">Glycosyltransferase</keyword>
<evidence type="ECO:0000313" key="2">
    <source>
        <dbReference type="EMBL" id="XCB31136.1"/>
    </source>
</evidence>
<dbReference type="KEGG" id="tpsc:RBB77_11750"/>
<dbReference type="EMBL" id="CP132942">
    <property type="protein sequence ID" value="XCB31136.1"/>
    <property type="molecule type" value="Genomic_DNA"/>
</dbReference>
<organism evidence="2">
    <name type="scientific">Tunturiibacter psychrotolerans</name>
    <dbReference type="NCBI Taxonomy" id="3069686"/>
    <lineage>
        <taxon>Bacteria</taxon>
        <taxon>Pseudomonadati</taxon>
        <taxon>Acidobacteriota</taxon>
        <taxon>Terriglobia</taxon>
        <taxon>Terriglobales</taxon>
        <taxon>Acidobacteriaceae</taxon>
        <taxon>Tunturiibacter</taxon>
    </lineage>
</organism>
<gene>
    <name evidence="2" type="ORF">RBB77_11750</name>
</gene>
<dbReference type="EC" id="2.4.-.-" evidence="2"/>
<evidence type="ECO:0000259" key="1">
    <source>
        <dbReference type="Pfam" id="PF00534"/>
    </source>
</evidence>
<dbReference type="InterPro" id="IPR001296">
    <property type="entry name" value="Glyco_trans_1"/>
</dbReference>
<protein>
    <submittedName>
        <fullName evidence="2">Glycosyltransferase</fullName>
        <ecNumber evidence="2">2.4.-.-</ecNumber>
    </submittedName>
</protein>
<dbReference type="Pfam" id="PF00534">
    <property type="entry name" value="Glycos_transf_1"/>
    <property type="match status" value="1"/>
</dbReference>